<evidence type="ECO:0000313" key="3">
    <source>
        <dbReference type="EMBL" id="UXH79628.1"/>
    </source>
</evidence>
<feature type="domain" description="UspA" evidence="2">
    <location>
        <begin position="1"/>
        <end position="143"/>
    </location>
</feature>
<dbReference type="InterPro" id="IPR014729">
    <property type="entry name" value="Rossmann-like_a/b/a_fold"/>
</dbReference>
<dbReference type="PANTHER" id="PTHR46268">
    <property type="entry name" value="STRESS RESPONSE PROTEIN NHAX"/>
    <property type="match status" value="1"/>
</dbReference>
<keyword evidence="4" id="KW-1185">Reference proteome</keyword>
<dbReference type="Gene3D" id="3.40.50.620">
    <property type="entry name" value="HUPs"/>
    <property type="match status" value="1"/>
</dbReference>
<evidence type="ECO:0000259" key="2">
    <source>
        <dbReference type="Pfam" id="PF00582"/>
    </source>
</evidence>
<dbReference type="PANTHER" id="PTHR46268:SF6">
    <property type="entry name" value="UNIVERSAL STRESS PROTEIN UP12"/>
    <property type="match status" value="1"/>
</dbReference>
<dbReference type="EMBL" id="CP104562">
    <property type="protein sequence ID" value="UXH79628.1"/>
    <property type="molecule type" value="Genomic_DNA"/>
</dbReference>
<dbReference type="Proteomes" id="UP001064933">
    <property type="component" value="Chromosome"/>
</dbReference>
<evidence type="ECO:0000256" key="1">
    <source>
        <dbReference type="ARBA" id="ARBA00008791"/>
    </source>
</evidence>
<reference evidence="3" key="1">
    <citation type="submission" date="2022-10" db="EMBL/GenBank/DDBJ databases">
        <title>Characterization and whole genome sequencing of a new Roseateles species, isolated from fresh water.</title>
        <authorList>
            <person name="Guliayeva D.Y."/>
            <person name="Akhremchuk A.E."/>
            <person name="Sikolenko M.A."/>
            <person name="Valentovich L.N."/>
            <person name="Sidarenka A.V."/>
        </authorList>
    </citation>
    <scope>NUCLEOTIDE SEQUENCE</scope>
    <source>
        <strain evidence="3">BIM B-1768</strain>
    </source>
</reference>
<comment type="similarity">
    <text evidence="1">Belongs to the universal stress protein A family.</text>
</comment>
<organism evidence="3 4">
    <name type="scientific">Roseateles amylovorans</name>
    <dbReference type="NCBI Taxonomy" id="2978473"/>
    <lineage>
        <taxon>Bacteria</taxon>
        <taxon>Pseudomonadati</taxon>
        <taxon>Pseudomonadota</taxon>
        <taxon>Betaproteobacteria</taxon>
        <taxon>Burkholderiales</taxon>
        <taxon>Sphaerotilaceae</taxon>
        <taxon>Roseateles</taxon>
    </lineage>
</organism>
<dbReference type="SUPFAM" id="SSF52402">
    <property type="entry name" value="Adenine nucleotide alpha hydrolases-like"/>
    <property type="match status" value="1"/>
</dbReference>
<dbReference type="PRINTS" id="PR01438">
    <property type="entry name" value="UNVRSLSTRESS"/>
</dbReference>
<dbReference type="RefSeq" id="WP_261759448.1">
    <property type="nucleotide sequence ID" value="NZ_CP104562.2"/>
</dbReference>
<dbReference type="InterPro" id="IPR006016">
    <property type="entry name" value="UspA"/>
</dbReference>
<dbReference type="CDD" id="cd00293">
    <property type="entry name" value="USP-like"/>
    <property type="match status" value="1"/>
</dbReference>
<evidence type="ECO:0000313" key="4">
    <source>
        <dbReference type="Proteomes" id="UP001064933"/>
    </source>
</evidence>
<dbReference type="InterPro" id="IPR006015">
    <property type="entry name" value="Universal_stress_UspA"/>
</dbReference>
<accession>A0ABY6B5N6</accession>
<name>A0ABY6B5N6_9BURK</name>
<protein>
    <submittedName>
        <fullName evidence="3">Universal stress protein</fullName>
    </submittedName>
</protein>
<sequence length="155" mass="16617">MVDTILVPIDGSAAADFGFQQALALARPLNARLVLLHVVDVEPMFLQGVGDLKDYRKNLRDYGEEILATAAVAAQDQGVQVSYYLRETVESSPASTIVAEAVRQHCGLIVMGTHGRRRLSRLALGGDAELVLRDSTVPVMFVRAPAKTGLGTSQA</sequence>
<dbReference type="Pfam" id="PF00582">
    <property type="entry name" value="Usp"/>
    <property type="match status" value="1"/>
</dbReference>
<proteinExistence type="inferred from homology"/>
<gene>
    <name evidence="3" type="ORF">N4261_06855</name>
</gene>